<feature type="non-terminal residue" evidence="4">
    <location>
        <position position="1"/>
    </location>
</feature>
<feature type="non-terminal residue" evidence="4">
    <location>
        <position position="66"/>
    </location>
</feature>
<feature type="compositionally biased region" description="Basic and acidic residues" evidence="1">
    <location>
        <begin position="1"/>
        <end position="12"/>
    </location>
</feature>
<feature type="region of interest" description="Disordered" evidence="1">
    <location>
        <begin position="1"/>
        <end position="24"/>
    </location>
</feature>
<dbReference type="EMBL" id="CAJOBJ010056149">
    <property type="protein sequence ID" value="CAF4397543.1"/>
    <property type="molecule type" value="Genomic_DNA"/>
</dbReference>
<dbReference type="EMBL" id="CAJOBH010030149">
    <property type="protein sequence ID" value="CAF4272529.1"/>
    <property type="molecule type" value="Genomic_DNA"/>
</dbReference>
<dbReference type="Proteomes" id="UP000681720">
    <property type="component" value="Unassembled WGS sequence"/>
</dbReference>
<sequence length="66" mass="7849">VDRKKKAYELKRLQSKQRASNKYRNKQKKIVDNLLESKPELGPQLNKLYRRGVGRPRVEEQCPDLL</sequence>
<dbReference type="EMBL" id="CAJOBH010033356">
    <property type="protein sequence ID" value="CAF4289338.1"/>
    <property type="molecule type" value="Genomic_DNA"/>
</dbReference>
<comment type="caution">
    <text evidence="4">The sequence shown here is derived from an EMBL/GenBank/DDBJ whole genome shotgun (WGS) entry which is preliminary data.</text>
</comment>
<evidence type="ECO:0000313" key="4">
    <source>
        <dbReference type="EMBL" id="CAF4397543.1"/>
    </source>
</evidence>
<dbReference type="EMBL" id="CAJOBJ010059815">
    <property type="protein sequence ID" value="CAF4412974.1"/>
    <property type="molecule type" value="Genomic_DNA"/>
</dbReference>
<evidence type="ECO:0000256" key="1">
    <source>
        <dbReference type="SAM" id="MobiDB-lite"/>
    </source>
</evidence>
<name>A0A8S2VY66_9BILA</name>
<protein>
    <submittedName>
        <fullName evidence="4">Uncharacterized protein</fullName>
    </submittedName>
</protein>
<dbReference type="Proteomes" id="UP000681967">
    <property type="component" value="Unassembled WGS sequence"/>
</dbReference>
<evidence type="ECO:0000313" key="3">
    <source>
        <dbReference type="EMBL" id="CAF4289338.1"/>
    </source>
</evidence>
<proteinExistence type="predicted"/>
<evidence type="ECO:0000313" key="5">
    <source>
        <dbReference type="EMBL" id="CAF4412974.1"/>
    </source>
</evidence>
<gene>
    <name evidence="2" type="ORF">BYL167_LOCUS26384</name>
    <name evidence="3" type="ORF">BYL167_LOCUS27024</name>
    <name evidence="4" type="ORF">GIL414_LOCUS30009</name>
    <name evidence="5" type="ORF">GIL414_LOCUS30714</name>
</gene>
<reference evidence="4" key="1">
    <citation type="submission" date="2021-02" db="EMBL/GenBank/DDBJ databases">
        <authorList>
            <person name="Nowell W R."/>
        </authorList>
    </citation>
    <scope>NUCLEOTIDE SEQUENCE</scope>
</reference>
<evidence type="ECO:0000313" key="2">
    <source>
        <dbReference type="EMBL" id="CAF4272529.1"/>
    </source>
</evidence>
<organism evidence="4 6">
    <name type="scientific">Rotaria magnacalcarata</name>
    <dbReference type="NCBI Taxonomy" id="392030"/>
    <lineage>
        <taxon>Eukaryota</taxon>
        <taxon>Metazoa</taxon>
        <taxon>Spiralia</taxon>
        <taxon>Gnathifera</taxon>
        <taxon>Rotifera</taxon>
        <taxon>Eurotatoria</taxon>
        <taxon>Bdelloidea</taxon>
        <taxon>Philodinida</taxon>
        <taxon>Philodinidae</taxon>
        <taxon>Rotaria</taxon>
    </lineage>
</organism>
<feature type="compositionally biased region" description="Basic residues" evidence="1">
    <location>
        <begin position="13"/>
        <end position="24"/>
    </location>
</feature>
<evidence type="ECO:0000313" key="6">
    <source>
        <dbReference type="Proteomes" id="UP000681720"/>
    </source>
</evidence>
<dbReference type="AlphaFoldDB" id="A0A8S2VY66"/>
<accession>A0A8S2VY66</accession>